<dbReference type="EMBL" id="KN833051">
    <property type="protein sequence ID" value="KIM75051.1"/>
    <property type="molecule type" value="Genomic_DNA"/>
</dbReference>
<organism evidence="4 5">
    <name type="scientific">Piloderma croceum (strain F 1598)</name>
    <dbReference type="NCBI Taxonomy" id="765440"/>
    <lineage>
        <taxon>Eukaryota</taxon>
        <taxon>Fungi</taxon>
        <taxon>Dikarya</taxon>
        <taxon>Basidiomycota</taxon>
        <taxon>Agaricomycotina</taxon>
        <taxon>Agaricomycetes</taxon>
        <taxon>Agaricomycetidae</taxon>
        <taxon>Atheliales</taxon>
        <taxon>Atheliaceae</taxon>
        <taxon>Piloderma</taxon>
    </lineage>
</organism>
<evidence type="ECO:0000259" key="3">
    <source>
        <dbReference type="Pfam" id="PF20882"/>
    </source>
</evidence>
<feature type="coiled-coil region" evidence="1">
    <location>
        <begin position="251"/>
        <end position="285"/>
    </location>
</feature>
<sequence>MAGATATAIAARSQPSDDVGTQPFASPARVFLYYSHHTPRPSPFYSDFLRNIDDIEPTELGPTLNIHFDTARALQKSLNDAPLRIVADREKFKTHRLEGAEDWEGASADDSLKDPALVANDVAAQISFLRKLKFQYLEQNAKDKYIKTIVSDIDDAPLITATTNEELRTNYELKKEKPKAAKDQLAQKYQDIRTLTPLVEQGTATEPEATTLSQQILDARLALTRLRQAHPHPRLTVATASAHLESQVMQMQEFDEKVQDVNDRVASVKEKVKESAREVERLRVKRAEVEKGVKTGEMEVEDGRVVGLYDWFTVSLDLHRSIMSLISSHSPSENSLVLTYLIPPHELTITLLFIPNTRQLAEAQVTGIDDIDVAEVVDSHILTNDVPGLVAAVLVRARAQV</sequence>
<name>A0A0C3F591_PILCF</name>
<dbReference type="GO" id="GO:0000776">
    <property type="term" value="C:kinetochore"/>
    <property type="evidence" value="ECO:0007669"/>
    <property type="project" value="InterPro"/>
</dbReference>
<dbReference type="InParanoid" id="A0A0C3F591"/>
<dbReference type="InterPro" id="IPR037475">
    <property type="entry name" value="Sos7"/>
</dbReference>
<dbReference type="InterPro" id="IPR048781">
    <property type="entry name" value="Sos7_CC"/>
</dbReference>
<feature type="compositionally biased region" description="Low complexity" evidence="2">
    <location>
        <begin position="1"/>
        <end position="11"/>
    </location>
</feature>
<dbReference type="OrthoDB" id="18959at2759"/>
<keyword evidence="1" id="KW-0175">Coiled coil</keyword>
<dbReference type="AlphaFoldDB" id="A0A0C3F591"/>
<reference evidence="4 5" key="1">
    <citation type="submission" date="2014-04" db="EMBL/GenBank/DDBJ databases">
        <authorList>
            <consortium name="DOE Joint Genome Institute"/>
            <person name="Kuo A."/>
            <person name="Tarkka M."/>
            <person name="Buscot F."/>
            <person name="Kohler A."/>
            <person name="Nagy L.G."/>
            <person name="Floudas D."/>
            <person name="Copeland A."/>
            <person name="Barry K.W."/>
            <person name="Cichocki N."/>
            <person name="Veneault-Fourrey C."/>
            <person name="LaButti K."/>
            <person name="Lindquist E.A."/>
            <person name="Lipzen A."/>
            <person name="Lundell T."/>
            <person name="Morin E."/>
            <person name="Murat C."/>
            <person name="Sun H."/>
            <person name="Tunlid A."/>
            <person name="Henrissat B."/>
            <person name="Grigoriev I.V."/>
            <person name="Hibbett D.S."/>
            <person name="Martin F."/>
            <person name="Nordberg H.P."/>
            <person name="Cantor M.N."/>
            <person name="Hua S.X."/>
        </authorList>
    </citation>
    <scope>NUCLEOTIDE SEQUENCE [LARGE SCALE GENOMIC DNA]</scope>
    <source>
        <strain evidence="4 5">F 1598</strain>
    </source>
</reference>
<accession>A0A0C3F591</accession>
<evidence type="ECO:0000313" key="4">
    <source>
        <dbReference type="EMBL" id="KIM75051.1"/>
    </source>
</evidence>
<feature type="region of interest" description="Disordered" evidence="2">
    <location>
        <begin position="1"/>
        <end position="22"/>
    </location>
</feature>
<dbReference type="GO" id="GO:0051315">
    <property type="term" value="P:attachment of mitotic spindle microtubules to kinetochore"/>
    <property type="evidence" value="ECO:0007669"/>
    <property type="project" value="TreeGrafter"/>
</dbReference>
<evidence type="ECO:0000256" key="2">
    <source>
        <dbReference type="SAM" id="MobiDB-lite"/>
    </source>
</evidence>
<keyword evidence="5" id="KW-1185">Reference proteome</keyword>
<evidence type="ECO:0000256" key="1">
    <source>
        <dbReference type="SAM" id="Coils"/>
    </source>
</evidence>
<proteinExistence type="predicted"/>
<gene>
    <name evidence="4" type="ORF">PILCRDRAFT_79431</name>
</gene>
<evidence type="ECO:0000313" key="5">
    <source>
        <dbReference type="Proteomes" id="UP000054166"/>
    </source>
</evidence>
<feature type="domain" description="Kinetochore protein Sos7 coiled-coil" evidence="3">
    <location>
        <begin position="128"/>
        <end position="201"/>
    </location>
</feature>
<dbReference type="PANTHER" id="PTHR37329:SF1">
    <property type="entry name" value="KINETOCHORE PROTEIN SOS7"/>
    <property type="match status" value="1"/>
</dbReference>
<dbReference type="STRING" id="765440.A0A0C3F591"/>
<dbReference type="PANTHER" id="PTHR37329">
    <property type="entry name" value="KINETOCHORE PROTEIN SOS7"/>
    <property type="match status" value="1"/>
</dbReference>
<protein>
    <recommendedName>
        <fullName evidence="3">Kinetochore protein Sos7 coiled-coil domain-containing protein</fullName>
    </recommendedName>
</protein>
<dbReference type="Proteomes" id="UP000054166">
    <property type="component" value="Unassembled WGS sequence"/>
</dbReference>
<dbReference type="Pfam" id="PF20882">
    <property type="entry name" value="Sos7"/>
    <property type="match status" value="1"/>
</dbReference>
<dbReference type="GO" id="GO:0034501">
    <property type="term" value="P:protein localization to kinetochore"/>
    <property type="evidence" value="ECO:0007669"/>
    <property type="project" value="InterPro"/>
</dbReference>
<dbReference type="HOGENOM" id="CLU_062075_0_0_1"/>
<reference evidence="5" key="2">
    <citation type="submission" date="2015-01" db="EMBL/GenBank/DDBJ databases">
        <title>Evolutionary Origins and Diversification of the Mycorrhizal Mutualists.</title>
        <authorList>
            <consortium name="DOE Joint Genome Institute"/>
            <consortium name="Mycorrhizal Genomics Consortium"/>
            <person name="Kohler A."/>
            <person name="Kuo A."/>
            <person name="Nagy L.G."/>
            <person name="Floudas D."/>
            <person name="Copeland A."/>
            <person name="Barry K.W."/>
            <person name="Cichocki N."/>
            <person name="Veneault-Fourrey C."/>
            <person name="LaButti K."/>
            <person name="Lindquist E.A."/>
            <person name="Lipzen A."/>
            <person name="Lundell T."/>
            <person name="Morin E."/>
            <person name="Murat C."/>
            <person name="Riley R."/>
            <person name="Ohm R."/>
            <person name="Sun H."/>
            <person name="Tunlid A."/>
            <person name="Henrissat B."/>
            <person name="Grigoriev I.V."/>
            <person name="Hibbett D.S."/>
            <person name="Martin F."/>
        </authorList>
    </citation>
    <scope>NUCLEOTIDE SEQUENCE [LARGE SCALE GENOMIC DNA]</scope>
    <source>
        <strain evidence="5">F 1598</strain>
    </source>
</reference>